<gene>
    <name evidence="2" type="ORF">NTEN_LOCUS8186</name>
</gene>
<evidence type="ECO:0000313" key="3">
    <source>
        <dbReference type="Proteomes" id="UP000479000"/>
    </source>
</evidence>
<keyword evidence="3" id="KW-1185">Reference proteome</keyword>
<name>A0A6H5GLB2_9HEMI</name>
<dbReference type="Proteomes" id="UP000479000">
    <property type="component" value="Unassembled WGS sequence"/>
</dbReference>
<accession>A0A6H5GLB2</accession>
<feature type="region of interest" description="Disordered" evidence="1">
    <location>
        <begin position="1"/>
        <end position="24"/>
    </location>
</feature>
<protein>
    <submittedName>
        <fullName evidence="2">Uncharacterized protein</fullName>
    </submittedName>
</protein>
<proteinExistence type="predicted"/>
<organism evidence="2 3">
    <name type="scientific">Nesidiocoris tenuis</name>
    <dbReference type="NCBI Taxonomy" id="355587"/>
    <lineage>
        <taxon>Eukaryota</taxon>
        <taxon>Metazoa</taxon>
        <taxon>Ecdysozoa</taxon>
        <taxon>Arthropoda</taxon>
        <taxon>Hexapoda</taxon>
        <taxon>Insecta</taxon>
        <taxon>Pterygota</taxon>
        <taxon>Neoptera</taxon>
        <taxon>Paraneoptera</taxon>
        <taxon>Hemiptera</taxon>
        <taxon>Heteroptera</taxon>
        <taxon>Panheteroptera</taxon>
        <taxon>Cimicomorpha</taxon>
        <taxon>Miridae</taxon>
        <taxon>Dicyphina</taxon>
        <taxon>Nesidiocoris</taxon>
    </lineage>
</organism>
<feature type="non-terminal residue" evidence="2">
    <location>
        <position position="51"/>
    </location>
</feature>
<sequence length="51" mass="5817">MMTMLHYDALQNGDPPAPATARKSAVNLQAQHLGYLEEHPYKNYSEDELEK</sequence>
<dbReference type="AlphaFoldDB" id="A0A6H5GLB2"/>
<evidence type="ECO:0000256" key="1">
    <source>
        <dbReference type="SAM" id="MobiDB-lite"/>
    </source>
</evidence>
<dbReference type="OrthoDB" id="1410009at2759"/>
<dbReference type="EMBL" id="CADCXU010012042">
    <property type="protein sequence ID" value="CAB0002399.1"/>
    <property type="molecule type" value="Genomic_DNA"/>
</dbReference>
<reference evidence="2 3" key="1">
    <citation type="submission" date="2020-02" db="EMBL/GenBank/DDBJ databases">
        <authorList>
            <person name="Ferguson B K."/>
        </authorList>
    </citation>
    <scope>NUCLEOTIDE SEQUENCE [LARGE SCALE GENOMIC DNA]</scope>
</reference>
<evidence type="ECO:0000313" key="2">
    <source>
        <dbReference type="EMBL" id="CAB0002399.1"/>
    </source>
</evidence>